<keyword evidence="2" id="KW-1133">Transmembrane helix</keyword>
<evidence type="ECO:0000313" key="4">
    <source>
        <dbReference type="EnsemblMetazoa" id="CapteP186452"/>
    </source>
</evidence>
<dbReference type="HOGENOM" id="CLU_278402_0_0_1"/>
<feature type="compositionally biased region" description="Basic and acidic residues" evidence="1">
    <location>
        <begin position="370"/>
        <end position="388"/>
    </location>
</feature>
<keyword evidence="2" id="KW-0472">Membrane</keyword>
<feature type="compositionally biased region" description="Basic and acidic residues" evidence="1">
    <location>
        <begin position="661"/>
        <end position="670"/>
    </location>
</feature>
<feature type="region of interest" description="Disordered" evidence="1">
    <location>
        <begin position="588"/>
        <end position="635"/>
    </location>
</feature>
<reference evidence="5" key="1">
    <citation type="submission" date="2012-12" db="EMBL/GenBank/DDBJ databases">
        <authorList>
            <person name="Hellsten U."/>
            <person name="Grimwood J."/>
            <person name="Chapman J.A."/>
            <person name="Shapiro H."/>
            <person name="Aerts A."/>
            <person name="Otillar R.P."/>
            <person name="Terry A.Y."/>
            <person name="Boore J.L."/>
            <person name="Simakov O."/>
            <person name="Marletaz F."/>
            <person name="Cho S.-J."/>
            <person name="Edsinger-Gonzales E."/>
            <person name="Havlak P."/>
            <person name="Kuo D.-H."/>
            <person name="Larsson T."/>
            <person name="Lv J."/>
            <person name="Arendt D."/>
            <person name="Savage R."/>
            <person name="Osoegawa K."/>
            <person name="de Jong P."/>
            <person name="Lindberg D.R."/>
            <person name="Seaver E.C."/>
            <person name="Weisblat D.A."/>
            <person name="Putnam N.H."/>
            <person name="Grigoriev I.V."/>
            <person name="Rokhsar D.S."/>
        </authorList>
    </citation>
    <scope>NUCLEOTIDE SEQUENCE</scope>
    <source>
        <strain evidence="5">I ESC-2004</strain>
    </source>
</reference>
<protein>
    <submittedName>
        <fullName evidence="3 4">Uncharacterized protein</fullName>
    </submittedName>
</protein>
<accession>R7U6P4</accession>
<feature type="compositionally biased region" description="Basic and acidic residues" evidence="1">
    <location>
        <begin position="140"/>
        <end position="157"/>
    </location>
</feature>
<feature type="compositionally biased region" description="Polar residues" evidence="1">
    <location>
        <begin position="841"/>
        <end position="866"/>
    </location>
</feature>
<keyword evidence="5" id="KW-1185">Reference proteome</keyword>
<reference evidence="4" key="3">
    <citation type="submission" date="2015-06" db="UniProtKB">
        <authorList>
            <consortium name="EnsemblMetazoa"/>
        </authorList>
    </citation>
    <scope>IDENTIFICATION</scope>
</reference>
<evidence type="ECO:0000256" key="2">
    <source>
        <dbReference type="SAM" id="Phobius"/>
    </source>
</evidence>
<feature type="compositionally biased region" description="Low complexity" evidence="1">
    <location>
        <begin position="524"/>
        <end position="533"/>
    </location>
</feature>
<feature type="region of interest" description="Disordered" evidence="1">
    <location>
        <begin position="466"/>
        <end position="534"/>
    </location>
</feature>
<feature type="region of interest" description="Disordered" evidence="1">
    <location>
        <begin position="838"/>
        <end position="868"/>
    </location>
</feature>
<feature type="region of interest" description="Disordered" evidence="1">
    <location>
        <begin position="661"/>
        <end position="699"/>
    </location>
</feature>
<dbReference type="OMA" id="LHSESHH"/>
<dbReference type="EMBL" id="KB304447">
    <property type="protein sequence ID" value="ELU02030.1"/>
    <property type="molecule type" value="Genomic_DNA"/>
</dbReference>
<evidence type="ECO:0000256" key="1">
    <source>
        <dbReference type="SAM" id="MobiDB-lite"/>
    </source>
</evidence>
<feature type="compositionally biased region" description="Polar residues" evidence="1">
    <location>
        <begin position="317"/>
        <end position="334"/>
    </location>
</feature>
<proteinExistence type="predicted"/>
<organism evidence="3">
    <name type="scientific">Capitella teleta</name>
    <name type="common">Polychaete worm</name>
    <dbReference type="NCBI Taxonomy" id="283909"/>
    <lineage>
        <taxon>Eukaryota</taxon>
        <taxon>Metazoa</taxon>
        <taxon>Spiralia</taxon>
        <taxon>Lophotrochozoa</taxon>
        <taxon>Annelida</taxon>
        <taxon>Polychaeta</taxon>
        <taxon>Sedentaria</taxon>
        <taxon>Scolecida</taxon>
        <taxon>Capitellidae</taxon>
        <taxon>Capitella</taxon>
    </lineage>
</organism>
<dbReference type="OrthoDB" id="6163047at2759"/>
<reference evidence="3 5" key="2">
    <citation type="journal article" date="2013" name="Nature">
        <title>Insights into bilaterian evolution from three spiralian genomes.</title>
        <authorList>
            <person name="Simakov O."/>
            <person name="Marletaz F."/>
            <person name="Cho S.J."/>
            <person name="Edsinger-Gonzales E."/>
            <person name="Havlak P."/>
            <person name="Hellsten U."/>
            <person name="Kuo D.H."/>
            <person name="Larsson T."/>
            <person name="Lv J."/>
            <person name="Arendt D."/>
            <person name="Savage R."/>
            <person name="Osoegawa K."/>
            <person name="de Jong P."/>
            <person name="Grimwood J."/>
            <person name="Chapman J.A."/>
            <person name="Shapiro H."/>
            <person name="Aerts A."/>
            <person name="Otillar R.P."/>
            <person name="Terry A.Y."/>
            <person name="Boore J.L."/>
            <person name="Grigoriev I.V."/>
            <person name="Lindberg D.R."/>
            <person name="Seaver E.C."/>
            <person name="Weisblat D.A."/>
            <person name="Putnam N.H."/>
            <person name="Rokhsar D.S."/>
        </authorList>
    </citation>
    <scope>NUCLEOTIDE SEQUENCE</scope>
    <source>
        <strain evidence="3 5">I ESC-2004</strain>
    </source>
</reference>
<evidence type="ECO:0000313" key="5">
    <source>
        <dbReference type="Proteomes" id="UP000014760"/>
    </source>
</evidence>
<gene>
    <name evidence="3" type="ORF">CAPTEDRAFT_186452</name>
</gene>
<name>R7U6P4_CAPTE</name>
<feature type="compositionally biased region" description="Low complexity" evidence="1">
    <location>
        <begin position="389"/>
        <end position="399"/>
    </location>
</feature>
<feature type="transmembrane region" description="Helical" evidence="2">
    <location>
        <begin position="92"/>
        <end position="112"/>
    </location>
</feature>
<evidence type="ECO:0000313" key="3">
    <source>
        <dbReference type="EMBL" id="ELU02030.1"/>
    </source>
</evidence>
<dbReference type="EMBL" id="AMQN01009026">
    <property type="status" value="NOT_ANNOTATED_CDS"/>
    <property type="molecule type" value="Genomic_DNA"/>
</dbReference>
<feature type="compositionally biased region" description="Basic residues" evidence="1">
    <location>
        <begin position="514"/>
        <end position="523"/>
    </location>
</feature>
<sequence>MATGACDNQWCSGHGTCVNSADSKAGCLCDTQWTVAENIYKPGNLEKFTCMSCKKQNASLRGYRLRIGADCSQPKSTPIPTSARQRLLEEPFWIGIIVVLCVIAITGISVFIRKKCFKHFQCDCCDVLCCLCMKKCCKEDSDGPDIKKKDDTRHQDSLRTPSPGPSTRVDGFENPGFSVWSTTPETRHNLRVPGNQVTVNMEDDSSLQSGATTPNMSPAIQKQSFQSLRFEKGYTAAPFRPAMSISADTLTVPTAPTIMLDNSSDDMGIFGIVGGQVALTKEGTESIPGKSVFSVNRAPSMMDPQRRRSLMMQRSSTLNAPPTDSSRTTANDFGNQIHKTSSYETLCSEVRPANPPTLEELKIQYLTSRVSRDKTRSSKKDKSTKDSSHSGSSRVKGSSAQRRKDFVDSVLKARHMSQTQFSSCSTQASCSSECSQSYSQDLLTMRRMPKKSDDCYKSLSLDGIKRRRLSHKKSHHESRKTQRRTSELPSILPLTTREGASSRGSNSSSNSNYHRNHRNRSHSRTSQSSTGSYHYHHYHHHHLGQLPPSHHLASTQQKGYYSENMLSQSFDAVCSDCPVYRSESLASICSPSGHRQRSSKKTHRRRDKSRHRSSSRQSRKPTNSPESHAAKSPWKSASLKDFDTDLWKPDSKHAKWISIDRSTRRSDNRSNKKHSPIAEKSLSKEESLSSPYHQTENISAINTRDFLRVPSSTEYSQSSISPGESISPSGVSPSRSDYLSSSGISCDYHNSVNQDTFDSDHCQHFTTHPLTLAERDTLTKLNSMSDAKMSESLLMLAQQHAENEKTHNCSSVSSDEGVKPMGALPPYFFSSNTKHPLRDSAYQSKEQSTEQYSSSKVGSTTVSPKQTGEVADNIVKCKKDRPPLRREDNKVIDQLEQAAIKLASLSHSEEADPEDVYVQTFHDVIIEDPKFQEELIPMERLDQPSISGTVSFLFHNASSLFNPNQRHAFRSRELSIIADEGEHEPTDSPPDLNHYINTSNRPRLDASRWKAEDPIEMLELPPACPFLDHYDSADQSCVYSDILFDESLKDSLRVTESSSNDHSASDRSEIYVVGDRARHVSIDSSTDNDSFTEYTWLIAQCIECIAYAQCLIGIEQPGKVSMGTHHLTLFISVLFP</sequence>
<keyword evidence="2" id="KW-0812">Transmembrane</keyword>
<feature type="region of interest" description="Disordered" evidence="1">
    <location>
        <begin position="140"/>
        <end position="195"/>
    </location>
</feature>
<dbReference type="EnsemblMetazoa" id="CapteT186452">
    <property type="protein sequence ID" value="CapteP186452"/>
    <property type="gene ID" value="CapteG186452"/>
</dbReference>
<feature type="region of interest" description="Disordered" evidence="1">
    <location>
        <begin position="358"/>
        <end position="403"/>
    </location>
</feature>
<feature type="compositionally biased region" description="Basic residues" evidence="1">
    <location>
        <begin position="594"/>
        <end position="619"/>
    </location>
</feature>
<dbReference type="Proteomes" id="UP000014760">
    <property type="component" value="Unassembled WGS sequence"/>
</dbReference>
<feature type="compositionally biased region" description="Low complexity" evidence="1">
    <location>
        <begin position="501"/>
        <end position="513"/>
    </location>
</feature>
<feature type="region of interest" description="Disordered" evidence="1">
    <location>
        <begin position="713"/>
        <end position="736"/>
    </location>
</feature>
<feature type="region of interest" description="Disordered" evidence="1">
    <location>
        <begin position="310"/>
        <end position="334"/>
    </location>
</feature>
<feature type="compositionally biased region" description="Basic residues" evidence="1">
    <location>
        <begin position="466"/>
        <end position="483"/>
    </location>
</feature>
<dbReference type="AlphaFoldDB" id="R7U6P4"/>
<feature type="compositionally biased region" description="Low complexity" evidence="1">
    <location>
        <begin position="716"/>
        <end position="736"/>
    </location>
</feature>